<protein>
    <submittedName>
        <fullName evidence="1">Uncharacterized protein</fullName>
    </submittedName>
</protein>
<sequence>MSNTFEGAIQVVATGVNIATSGTSASSAIPNAQSGELPRYIRITASTGAYVRIGNGTVTAVNTDMMVQPGDAVIIAVSNLKNIAALQVTSAGVVQVSPLENM</sequence>
<evidence type="ECO:0000313" key="2">
    <source>
        <dbReference type="Proteomes" id="UP000765224"/>
    </source>
</evidence>
<name>A0ABS6PFC1_9PSED</name>
<accession>A0ABS6PFC1</accession>
<dbReference type="EMBL" id="JAHSTS010000002">
    <property type="protein sequence ID" value="MBV4459178.1"/>
    <property type="molecule type" value="Genomic_DNA"/>
</dbReference>
<evidence type="ECO:0000313" key="1">
    <source>
        <dbReference type="EMBL" id="MBV4459178.1"/>
    </source>
</evidence>
<proteinExistence type="predicted"/>
<reference evidence="1 2" key="1">
    <citation type="submission" date="2021-06" db="EMBL/GenBank/DDBJ databases">
        <title>Updating the genus Pseudomonas: Description of 43 new species and partition of the Pseudomonas putida group.</title>
        <authorList>
            <person name="Girard L."/>
            <person name="Lood C."/>
            <person name="Vandamme P."/>
            <person name="Rokni-Zadeh H."/>
            <person name="Van Noort V."/>
            <person name="Hofte M."/>
            <person name="Lavigne R."/>
            <person name="De Mot R."/>
        </authorList>
    </citation>
    <scope>NUCLEOTIDE SEQUENCE [LARGE SCALE GENOMIC DNA]</scope>
    <source>
        <strain evidence="1 2">COR58</strain>
    </source>
</reference>
<organism evidence="1 2">
    <name type="scientific">Pseudomonas ekonensis</name>
    <dbReference type="NCBI Taxonomy" id="2842353"/>
    <lineage>
        <taxon>Bacteria</taxon>
        <taxon>Pseudomonadati</taxon>
        <taxon>Pseudomonadota</taxon>
        <taxon>Gammaproteobacteria</taxon>
        <taxon>Pseudomonadales</taxon>
        <taxon>Pseudomonadaceae</taxon>
        <taxon>Pseudomonas</taxon>
    </lineage>
</organism>
<gene>
    <name evidence="1" type="ORF">KVG96_14555</name>
</gene>
<comment type="caution">
    <text evidence="1">The sequence shown here is derived from an EMBL/GenBank/DDBJ whole genome shotgun (WGS) entry which is preliminary data.</text>
</comment>
<dbReference type="RefSeq" id="WP_217892776.1">
    <property type="nucleotide sequence ID" value="NZ_JAHSTS010000002.1"/>
</dbReference>
<keyword evidence="2" id="KW-1185">Reference proteome</keyword>
<dbReference type="Proteomes" id="UP000765224">
    <property type="component" value="Unassembled WGS sequence"/>
</dbReference>